<name>A0A1H8FJR9_9BACL</name>
<dbReference type="Proteomes" id="UP000199695">
    <property type="component" value="Unassembled WGS sequence"/>
</dbReference>
<reference evidence="1 2" key="1">
    <citation type="submission" date="2016-10" db="EMBL/GenBank/DDBJ databases">
        <authorList>
            <person name="de Groot N.N."/>
        </authorList>
    </citation>
    <scope>NUCLEOTIDE SEQUENCE [LARGE SCALE GENOMIC DNA]</scope>
    <source>
        <strain evidence="1 2">DSM 46701</strain>
    </source>
</reference>
<gene>
    <name evidence="1" type="ORF">SAMN05444955_108226</name>
</gene>
<dbReference type="EMBL" id="FOCQ01000008">
    <property type="protein sequence ID" value="SEN31855.1"/>
    <property type="molecule type" value="Genomic_DNA"/>
</dbReference>
<evidence type="ECO:0000313" key="2">
    <source>
        <dbReference type="Proteomes" id="UP000199695"/>
    </source>
</evidence>
<keyword evidence="2" id="KW-1185">Reference proteome</keyword>
<evidence type="ECO:0000313" key="1">
    <source>
        <dbReference type="EMBL" id="SEN31855.1"/>
    </source>
</evidence>
<proteinExistence type="predicted"/>
<dbReference type="RefSeq" id="WP_089968937.1">
    <property type="nucleotide sequence ID" value="NZ_FOCQ01000008.1"/>
</dbReference>
<sequence>MERIEKLREQLGKMMEEKIFIGELVNQDDFLPAWQARFDETAAEFVKECNLLGIPAEFESEHPNGIVSRLTPYEKNGTWRVKVLESWDPKSGKRKSYSDHRFVLNLSKPNK</sequence>
<accession>A0A1H8FJR9</accession>
<dbReference type="AlphaFoldDB" id="A0A1H8FJR9"/>
<protein>
    <submittedName>
        <fullName evidence="1">Uncharacterized protein</fullName>
    </submittedName>
</protein>
<organism evidence="1 2">
    <name type="scientific">Lihuaxuella thermophila</name>
    <dbReference type="NCBI Taxonomy" id="1173111"/>
    <lineage>
        <taxon>Bacteria</taxon>
        <taxon>Bacillati</taxon>
        <taxon>Bacillota</taxon>
        <taxon>Bacilli</taxon>
        <taxon>Bacillales</taxon>
        <taxon>Thermoactinomycetaceae</taxon>
        <taxon>Lihuaxuella</taxon>
    </lineage>
</organism>